<evidence type="ECO:0000313" key="1">
    <source>
        <dbReference type="EMBL" id="EKE28851.1"/>
    </source>
</evidence>
<organism evidence="1">
    <name type="scientific">uncultured bacterium</name>
    <name type="common">gcode 4</name>
    <dbReference type="NCBI Taxonomy" id="1234023"/>
    <lineage>
        <taxon>Bacteria</taxon>
        <taxon>environmental samples</taxon>
    </lineage>
</organism>
<name>K2FCN5_9BACT</name>
<accession>K2FCN5</accession>
<comment type="caution">
    <text evidence="1">The sequence shown here is derived from an EMBL/GenBank/DDBJ whole genome shotgun (WGS) entry which is preliminary data.</text>
</comment>
<gene>
    <name evidence="1" type="ORF">ACD_3C00003G0005</name>
</gene>
<proteinExistence type="predicted"/>
<protein>
    <submittedName>
        <fullName evidence="1">Uncharacterized protein</fullName>
    </submittedName>
</protein>
<sequence length="136" mass="16421">MTFNNYANLATVDKTESEITYEYWYEFLYPRVLDYEIEIDMNFLDKNYEFYKLCRNFSGDMNDLTLYLKDLGYGIKILDETQMIVFINKFRTRISRWDYNIAFRKGVFILAIKCNPTKIVETKDAVKLRVDSIWMC</sequence>
<dbReference type="AlphaFoldDB" id="K2FCN5"/>
<reference evidence="1" key="1">
    <citation type="journal article" date="2012" name="Science">
        <title>Fermentation, hydrogen, and sulfur metabolism in multiple uncultivated bacterial phyla.</title>
        <authorList>
            <person name="Wrighton K.C."/>
            <person name="Thomas B.C."/>
            <person name="Sharon I."/>
            <person name="Miller C.S."/>
            <person name="Castelle C.J."/>
            <person name="VerBerkmoes N.C."/>
            <person name="Wilkins M.J."/>
            <person name="Hettich R.L."/>
            <person name="Lipton M.S."/>
            <person name="Williams K.H."/>
            <person name="Long P.E."/>
            <person name="Banfield J.F."/>
        </authorList>
    </citation>
    <scope>NUCLEOTIDE SEQUENCE [LARGE SCALE GENOMIC DNA]</scope>
</reference>
<dbReference type="EMBL" id="AMFJ01000277">
    <property type="protein sequence ID" value="EKE28851.1"/>
    <property type="molecule type" value="Genomic_DNA"/>
</dbReference>